<dbReference type="InterPro" id="IPR022155">
    <property type="entry name" value="DUF3684"/>
</dbReference>
<feature type="compositionally biased region" description="Polar residues" evidence="1">
    <location>
        <begin position="1433"/>
        <end position="1446"/>
    </location>
</feature>
<name>A0A9P7CXC7_9AGAM</name>
<feature type="compositionally biased region" description="Polar residues" evidence="1">
    <location>
        <begin position="1530"/>
        <end position="1546"/>
    </location>
</feature>
<protein>
    <recommendedName>
        <fullName evidence="2">Sacsin/Nov domain-containing protein</fullName>
    </recommendedName>
</protein>
<dbReference type="Pfam" id="PF25794">
    <property type="entry name" value="SACS"/>
    <property type="match status" value="1"/>
</dbReference>
<comment type="caution">
    <text evidence="3">The sequence shown here is derived from an EMBL/GenBank/DDBJ whole genome shotgun (WGS) entry which is preliminary data.</text>
</comment>
<evidence type="ECO:0000313" key="4">
    <source>
        <dbReference type="Proteomes" id="UP000714275"/>
    </source>
</evidence>
<dbReference type="SUPFAM" id="SSF55874">
    <property type="entry name" value="ATPase domain of HSP90 chaperone/DNA topoisomerase II/histidine kinase"/>
    <property type="match status" value="1"/>
</dbReference>
<dbReference type="Pfam" id="PF12449">
    <property type="entry name" value="DUF3684"/>
    <property type="match status" value="1"/>
</dbReference>
<evidence type="ECO:0000259" key="2">
    <source>
        <dbReference type="Pfam" id="PF25794"/>
    </source>
</evidence>
<feature type="region of interest" description="Disordered" evidence="1">
    <location>
        <begin position="1418"/>
        <end position="1511"/>
    </location>
</feature>
<dbReference type="PANTHER" id="PTHR47839">
    <property type="entry name" value="DOMAIN PROTEIN, PUTATIVE (AFU_ORTHOLOGUE AFUA_6G04830)-RELATED"/>
    <property type="match status" value="1"/>
</dbReference>
<gene>
    <name evidence="3" type="ORF">EV702DRAFT_1203648</name>
</gene>
<evidence type="ECO:0000256" key="1">
    <source>
        <dbReference type="SAM" id="MobiDB-lite"/>
    </source>
</evidence>
<dbReference type="EMBL" id="JABBWD010000085">
    <property type="protein sequence ID" value="KAG1767614.1"/>
    <property type="molecule type" value="Genomic_DNA"/>
</dbReference>
<accession>A0A9P7CXC7</accession>
<dbReference type="Proteomes" id="UP000714275">
    <property type="component" value="Unassembled WGS sequence"/>
</dbReference>
<sequence length="1751" mass="195789">MAHDRDALWASGYDETVEVNQRALIDKVLARYSGEFTVFRELLQNSDDAQSSAVEIHFETEEHLRRKNSKDAMQPEAGVGFPDLKATPVSQWAFRNNGIVFRDEDWNRLRKIAEGNPDEEKIGAFGVGFYSLFSVTEEPFVISGGHGMQFYWKDKTGDQLLVRRGDLPYKDVPQSNPWTTFEMTLREQGPIPQPFDLTRFLASSITFMVHLRSVSVFLDSHRLAHLTKSPGVPRELGLPKVLKKSSGSGLMSVKSVQSAGEHFPLLLVVSTRIQAQVMHAVYDLGTEKPLVLPVGEPRKVSQGGFFSSLLSTFTSNHQPTLAKPLPQTQVDKDPTEVYTSSVILTMFNADVDVKLDKKLQSELHRSTKKNPPNHLNYSLIYTGKDEYNVSVEEEKSQPVSCGSVFQGLRADLNGAGQAHVFIGHATGQTTGIGGHMASRFIPTVERESIDLVDRNVAVWNRELLYVGGYLCRAAYEMELENIRMLWNEAASSSNTNGFHPDPQLGDWLHDRFLHVLKFFTFHVSTPSSDVARFLEAAFFGCSTLPLKVLSTTGVRDASDVRAPDPMFSLFLKHLPVLPPPVLSSAPLAIRTLQSKELISDITFSDVLAQLRQHPLNEEELVACLKWWVGVGQQDPTHDTTRARTELLNATILSLGSGKDARPIPLSMVQYFIHQRVIPLDGPLPDTLMPLSVTKHFTQEQLRSFGWRECSILDWIQYIFRPDVMNANPVQDVTRSSEWAERVLTVLARAWPSLSKESHEMIKAMLAQKSCIPTSSGLQKPQLAYFPSANIFNDLPVVTFTSGGALKGSMEKLLSFVGVRKHVDLQVVFDRMVKTGDWTISDLITHLVTIQSTLNPDEITKLQMTSAFSKEGENPLPGKKSRYRASDLYEPSVTNRQLGLPIIDWGEKTKWRSSSEEAKLLHRLGLRKNPPLDLTVKLCTSSELDIRSAAFKYLIDSIPSRYPDYRRENFGHVAFIPAVNDFGPCMGTPNEVFASHQWKVLGFSVVEDAVRDIAVSKLGLKEHPPATRIVALLEKTPPGDQNVARRWFEILASHVADFSSSQLSIISGLPIVPTQVESGSQTLRWLSPSQCYIGGASKGQFHSKLFVFVDFGPSANSFLSTCGSKQEPSVEEVASILVADPRRFYDLAGGYENYLVELRNLAVNARLLSTGALARMKVSPILLGFRRQRKSRKESNKALDLDEDDWELLYDLRKPLDVVIADDTNAYQMFGESIYTAPQEDLVENFYATLGSKRLSAVVKEDYRVNSEMKHNKSAADTRTLLLERLPLFLHEHTHTRTKVSLGWLSNQENFKVRVFGKLTVVKSLSFGDNNLKREQDASAAAKRSGHGPIELWLSGSTQVDMYEVATSLCRLLFETVKVNDALLFMTILSTDLKALKRRGYNVDKILRQQQNDRKLVEAARGSFTPVPVPDPRMSQSLEPETRSLSPSHRARLPGGWDTSPPKAVASKPFLPPAPAPPLSTTPPVPPPKSSTPDAPSQRTVDTEDVGRHPMIPNVVNNTLQNIRRKIPGFNSPSEDALTLSQGRSPNPRTPPTVTPQSNIRSNVAMAIKGCKPEEGKLVHNRREMQTIKESLNEGYCDVSGHVAELNHIGVMGTMKIFIARDAPESHTFITRKHDSLARFIHIVTPLANVYSLPMTALHIFYDLAGGLIAFNRNGSLFLNFRFFEAWHDQDVKNGDINQAYISWYFTLAHEIAHNLVQPHNSEHEFYFSALCEAHIEKFTQLLSQQSGRLLN</sequence>
<dbReference type="Gene3D" id="3.30.565.10">
    <property type="entry name" value="Histidine kinase-like ATPase, C-terminal domain"/>
    <property type="match status" value="1"/>
</dbReference>
<proteinExistence type="predicted"/>
<keyword evidence="4" id="KW-1185">Reference proteome</keyword>
<feature type="compositionally biased region" description="Pro residues" evidence="1">
    <location>
        <begin position="1469"/>
        <end position="1489"/>
    </location>
</feature>
<evidence type="ECO:0000313" key="3">
    <source>
        <dbReference type="EMBL" id="KAG1767614.1"/>
    </source>
</evidence>
<dbReference type="InterPro" id="IPR036890">
    <property type="entry name" value="HATPase_C_sf"/>
</dbReference>
<reference evidence="3" key="1">
    <citation type="journal article" date="2020" name="New Phytol.">
        <title>Comparative genomics reveals dynamic genome evolution in host specialist ectomycorrhizal fungi.</title>
        <authorList>
            <person name="Lofgren L.A."/>
            <person name="Nguyen N.H."/>
            <person name="Vilgalys R."/>
            <person name="Ruytinx J."/>
            <person name="Liao H.L."/>
            <person name="Branco S."/>
            <person name="Kuo A."/>
            <person name="LaButti K."/>
            <person name="Lipzen A."/>
            <person name="Andreopoulos W."/>
            <person name="Pangilinan J."/>
            <person name="Riley R."/>
            <person name="Hundley H."/>
            <person name="Na H."/>
            <person name="Barry K."/>
            <person name="Grigoriev I.V."/>
            <person name="Stajich J.E."/>
            <person name="Kennedy P.G."/>
        </authorList>
    </citation>
    <scope>NUCLEOTIDE SEQUENCE</scope>
    <source>
        <strain evidence="3">DOB743</strain>
    </source>
</reference>
<organism evidence="3 4">
    <name type="scientific">Suillus placidus</name>
    <dbReference type="NCBI Taxonomy" id="48579"/>
    <lineage>
        <taxon>Eukaryota</taxon>
        <taxon>Fungi</taxon>
        <taxon>Dikarya</taxon>
        <taxon>Basidiomycota</taxon>
        <taxon>Agaricomycotina</taxon>
        <taxon>Agaricomycetes</taxon>
        <taxon>Agaricomycetidae</taxon>
        <taxon>Boletales</taxon>
        <taxon>Suillineae</taxon>
        <taxon>Suillaceae</taxon>
        <taxon>Suillus</taxon>
    </lineage>
</organism>
<feature type="region of interest" description="Disordered" evidence="1">
    <location>
        <begin position="1525"/>
        <end position="1557"/>
    </location>
</feature>
<dbReference type="PANTHER" id="PTHR47839:SF1">
    <property type="entry name" value="DOMAIN PROTEIN, PUTATIVE (AFU_ORTHOLOGUE AFUA_6G04830)-RELATED"/>
    <property type="match status" value="1"/>
</dbReference>
<feature type="domain" description="Sacsin/Nov" evidence="2">
    <location>
        <begin position="24"/>
        <end position="145"/>
    </location>
</feature>
<dbReference type="NCBIfam" id="NF047352">
    <property type="entry name" value="P_loop_sacsin"/>
    <property type="match status" value="1"/>
</dbReference>
<dbReference type="OrthoDB" id="10031156at2759"/>
<dbReference type="InterPro" id="IPR058210">
    <property type="entry name" value="SACS/Nov_dom"/>
</dbReference>